<evidence type="ECO:0000313" key="3">
    <source>
        <dbReference type="Proteomes" id="UP000430120"/>
    </source>
</evidence>
<proteinExistence type="predicted"/>
<dbReference type="AlphaFoldDB" id="A0A643F064"/>
<protein>
    <submittedName>
        <fullName evidence="2">DUF802 domain-containing protein</fullName>
    </submittedName>
</protein>
<gene>
    <name evidence="2" type="ORF">F7Q92_21370</name>
</gene>
<dbReference type="Proteomes" id="UP000430120">
    <property type="component" value="Unassembled WGS sequence"/>
</dbReference>
<keyword evidence="1" id="KW-0812">Transmembrane</keyword>
<evidence type="ECO:0000313" key="2">
    <source>
        <dbReference type="EMBL" id="KAB0571559.1"/>
    </source>
</evidence>
<feature type="transmembrane region" description="Helical" evidence="1">
    <location>
        <begin position="30"/>
        <end position="49"/>
    </location>
</feature>
<feature type="non-terminal residue" evidence="2">
    <location>
        <position position="103"/>
    </location>
</feature>
<dbReference type="EMBL" id="VZPB01000129">
    <property type="protein sequence ID" value="KAB0571559.1"/>
    <property type="molecule type" value="Genomic_DNA"/>
</dbReference>
<keyword evidence="1" id="KW-1133">Transmembrane helix</keyword>
<sequence length="103" mass="10334">MNRTLQLLVFLAGLAGIAWVGAGYLGVNSLALAVTALIGALYATGALELRRFAGDTAALDQAVAALDGSPATLAPWLDGLPAGLRSAVRRRVEGVPAALPGPA</sequence>
<organism evidence="2 3">
    <name type="scientific">Ideonella dechloratans</name>
    <dbReference type="NCBI Taxonomy" id="36863"/>
    <lineage>
        <taxon>Bacteria</taxon>
        <taxon>Pseudomonadati</taxon>
        <taxon>Pseudomonadota</taxon>
        <taxon>Betaproteobacteria</taxon>
        <taxon>Burkholderiales</taxon>
        <taxon>Sphaerotilaceae</taxon>
        <taxon>Ideonella</taxon>
    </lineage>
</organism>
<evidence type="ECO:0000256" key="1">
    <source>
        <dbReference type="SAM" id="Phobius"/>
    </source>
</evidence>
<accession>A0A643F064</accession>
<keyword evidence="3" id="KW-1185">Reference proteome</keyword>
<reference evidence="2 3" key="1">
    <citation type="submission" date="2019-09" db="EMBL/GenBank/DDBJ databases">
        <title>Draft genome sequences of 48 bacterial type strains from the CCUG.</title>
        <authorList>
            <person name="Tunovic T."/>
            <person name="Pineiro-Iglesias B."/>
            <person name="Unosson C."/>
            <person name="Inganas E."/>
            <person name="Ohlen M."/>
            <person name="Cardew S."/>
            <person name="Jensie-Markopoulos S."/>
            <person name="Salva-Serra F."/>
            <person name="Jaen-Luchoro D."/>
            <person name="Karlsson R."/>
            <person name="Svensson-Stadler L."/>
            <person name="Chun J."/>
            <person name="Moore E."/>
        </authorList>
    </citation>
    <scope>NUCLEOTIDE SEQUENCE [LARGE SCALE GENOMIC DNA]</scope>
    <source>
        <strain evidence="2 3">CCUG 30977</strain>
    </source>
</reference>
<name>A0A643F064_IDEDE</name>
<keyword evidence="1" id="KW-0472">Membrane</keyword>
<comment type="caution">
    <text evidence="2">The sequence shown here is derived from an EMBL/GenBank/DDBJ whole genome shotgun (WGS) entry which is preliminary data.</text>
</comment>